<comment type="similarity">
    <text evidence="10">Belongs to the MurCDEF family. MurF subfamily.</text>
</comment>
<comment type="caution">
    <text evidence="10">Lacks conserved residue(s) required for the propagation of feature annotation.</text>
</comment>
<dbReference type="InterPro" id="IPR013221">
    <property type="entry name" value="Mur_ligase_cen"/>
</dbReference>
<keyword evidence="7 10" id="KW-0573">Peptidoglycan synthesis</keyword>
<evidence type="ECO:0000256" key="4">
    <source>
        <dbReference type="ARBA" id="ARBA00022741"/>
    </source>
</evidence>
<keyword evidence="4 10" id="KW-0547">Nucleotide-binding</keyword>
<dbReference type="Gene3D" id="3.40.1390.10">
    <property type="entry name" value="MurE/MurF, N-terminal domain"/>
    <property type="match status" value="1"/>
</dbReference>
<dbReference type="InterPro" id="IPR000713">
    <property type="entry name" value="Mur_ligase_N"/>
</dbReference>
<evidence type="ECO:0000256" key="6">
    <source>
        <dbReference type="ARBA" id="ARBA00022960"/>
    </source>
</evidence>
<evidence type="ECO:0000256" key="3">
    <source>
        <dbReference type="ARBA" id="ARBA00022618"/>
    </source>
</evidence>
<dbReference type="GO" id="GO:0047480">
    <property type="term" value="F:UDP-N-acetylmuramoyl-tripeptide-D-alanyl-D-alanine ligase activity"/>
    <property type="evidence" value="ECO:0007669"/>
    <property type="project" value="UniProtKB-UniRule"/>
</dbReference>
<keyword evidence="3 10" id="KW-0132">Cell division</keyword>
<dbReference type="EMBL" id="JACXWA010000044">
    <property type="protein sequence ID" value="MBD3870234.1"/>
    <property type="molecule type" value="Genomic_DNA"/>
</dbReference>
<evidence type="ECO:0000313" key="15">
    <source>
        <dbReference type="EMBL" id="MBD3870234.1"/>
    </source>
</evidence>
<dbReference type="GO" id="GO:0051301">
    <property type="term" value="P:cell division"/>
    <property type="evidence" value="ECO:0007669"/>
    <property type="project" value="UniProtKB-KW"/>
</dbReference>
<evidence type="ECO:0000259" key="12">
    <source>
        <dbReference type="Pfam" id="PF01225"/>
    </source>
</evidence>
<dbReference type="GO" id="GO:0008360">
    <property type="term" value="P:regulation of cell shape"/>
    <property type="evidence" value="ECO:0007669"/>
    <property type="project" value="UniProtKB-KW"/>
</dbReference>
<name>A0A8J6Y624_9BACT</name>
<dbReference type="InterPro" id="IPR036565">
    <property type="entry name" value="Mur-like_cat_sf"/>
</dbReference>
<dbReference type="HAMAP" id="MF_02019">
    <property type="entry name" value="MurF"/>
    <property type="match status" value="1"/>
</dbReference>
<evidence type="ECO:0000256" key="2">
    <source>
        <dbReference type="ARBA" id="ARBA00022598"/>
    </source>
</evidence>
<dbReference type="Gene3D" id="3.40.1190.10">
    <property type="entry name" value="Mur-like, catalytic domain"/>
    <property type="match status" value="1"/>
</dbReference>
<dbReference type="EC" id="6.3.2.10" evidence="10 11"/>
<comment type="catalytic activity">
    <reaction evidence="10 11">
        <text>D-alanyl-D-alanine + UDP-N-acetyl-alpha-D-muramoyl-L-alanyl-gamma-D-glutamyl-meso-2,6-diaminopimelate + ATP = UDP-N-acetyl-alpha-D-muramoyl-L-alanyl-gamma-D-glutamyl-meso-2,6-diaminopimeloyl-D-alanyl-D-alanine + ADP + phosphate + H(+)</text>
        <dbReference type="Rhea" id="RHEA:28374"/>
        <dbReference type="ChEBI" id="CHEBI:15378"/>
        <dbReference type="ChEBI" id="CHEBI:30616"/>
        <dbReference type="ChEBI" id="CHEBI:43474"/>
        <dbReference type="ChEBI" id="CHEBI:57822"/>
        <dbReference type="ChEBI" id="CHEBI:61386"/>
        <dbReference type="ChEBI" id="CHEBI:83905"/>
        <dbReference type="ChEBI" id="CHEBI:456216"/>
        <dbReference type="EC" id="6.3.2.10"/>
    </reaction>
</comment>
<feature type="domain" description="Mur ligase central" evidence="14">
    <location>
        <begin position="109"/>
        <end position="295"/>
    </location>
</feature>
<comment type="subcellular location">
    <subcellularLocation>
        <location evidence="10 11">Cytoplasm</location>
    </subcellularLocation>
</comment>
<accession>A0A8J6Y624</accession>
<evidence type="ECO:0000259" key="13">
    <source>
        <dbReference type="Pfam" id="PF02875"/>
    </source>
</evidence>
<dbReference type="SUPFAM" id="SSF53623">
    <property type="entry name" value="MurD-like peptide ligases, catalytic domain"/>
    <property type="match status" value="1"/>
</dbReference>
<dbReference type="InterPro" id="IPR004101">
    <property type="entry name" value="Mur_ligase_C"/>
</dbReference>
<dbReference type="GO" id="GO:0005524">
    <property type="term" value="F:ATP binding"/>
    <property type="evidence" value="ECO:0007669"/>
    <property type="project" value="UniProtKB-UniRule"/>
</dbReference>
<keyword evidence="8 10" id="KW-0131">Cell cycle</keyword>
<dbReference type="Proteomes" id="UP000598633">
    <property type="component" value="Unassembled WGS sequence"/>
</dbReference>
<evidence type="ECO:0000256" key="1">
    <source>
        <dbReference type="ARBA" id="ARBA00022490"/>
    </source>
</evidence>
<proteinExistence type="inferred from homology"/>
<keyword evidence="1 10" id="KW-0963">Cytoplasm</keyword>
<dbReference type="SUPFAM" id="SSF63418">
    <property type="entry name" value="MurE/MurF N-terminal domain"/>
    <property type="match status" value="1"/>
</dbReference>
<evidence type="ECO:0000256" key="5">
    <source>
        <dbReference type="ARBA" id="ARBA00022840"/>
    </source>
</evidence>
<dbReference type="PANTHER" id="PTHR43024:SF1">
    <property type="entry name" value="UDP-N-ACETYLMURAMOYL-TRIPEPTIDE--D-ALANYL-D-ALANINE LIGASE"/>
    <property type="match status" value="1"/>
</dbReference>
<dbReference type="InterPro" id="IPR051046">
    <property type="entry name" value="MurCDEF_CellWall_CoF430Synth"/>
</dbReference>
<dbReference type="NCBIfam" id="TIGR01143">
    <property type="entry name" value="murF"/>
    <property type="match status" value="1"/>
</dbReference>
<dbReference type="Pfam" id="PF08245">
    <property type="entry name" value="Mur_ligase_M"/>
    <property type="match status" value="1"/>
</dbReference>
<sequence>MRMTAADVARVVGGAVEGSAVARLFGAEVDSRRLEDGDLFVALPGARRDGHEFVGQALETAVAALVRRDADLEEPPSERALVRVDDPLPAYHELARHERRERAWRVAAVTGSVAKTTTKDFLAALLAPHHRVGASQGNRNSTLGLPAEILSQDPEIEVFVAEAGMSSPGELATLGKILRPQLLLYTRIAPVHTEFFPDLEGIVRAKAELLPWLDDEGTLVINANDSNQDGYPSETAARVIRYGGNESEARIEDVEHRGLLGCRFRLVLPDGEAEIDLNLPGQHQAENLLAAAAAASAFGVRAEQVAATAPDLVAPEHRGRVIAVGDGISLVDDSYNASPLAVGRLLELLARAPGRRVAVLGEMYELGDLAEEAHRDAGAKAATACDLLVAVGGADAGRIADGARDAGQPNESIHQVEDADRAAELLRRVLRPGDVVLVKGSRGVGLDRTVAALTGEEAA</sequence>
<evidence type="ECO:0000313" key="16">
    <source>
        <dbReference type="Proteomes" id="UP000598633"/>
    </source>
</evidence>
<keyword evidence="5 10" id="KW-0067">ATP-binding</keyword>
<dbReference type="Gene3D" id="3.90.190.20">
    <property type="entry name" value="Mur ligase, C-terminal domain"/>
    <property type="match status" value="1"/>
</dbReference>
<dbReference type="SUPFAM" id="SSF53244">
    <property type="entry name" value="MurD-like peptide ligases, peptide-binding domain"/>
    <property type="match status" value="1"/>
</dbReference>
<evidence type="ECO:0000256" key="7">
    <source>
        <dbReference type="ARBA" id="ARBA00022984"/>
    </source>
</evidence>
<dbReference type="GO" id="GO:0005737">
    <property type="term" value="C:cytoplasm"/>
    <property type="evidence" value="ECO:0007669"/>
    <property type="project" value="UniProtKB-SubCell"/>
</dbReference>
<evidence type="ECO:0000256" key="9">
    <source>
        <dbReference type="ARBA" id="ARBA00023316"/>
    </source>
</evidence>
<comment type="function">
    <text evidence="10 11">Involved in cell wall formation. Catalyzes the final step in the synthesis of UDP-N-acetylmuramoyl-pentapeptide, the precursor of murein.</text>
</comment>
<keyword evidence="9 10" id="KW-0961">Cell wall biogenesis/degradation</keyword>
<comment type="pathway">
    <text evidence="10 11">Cell wall biogenesis; peptidoglycan biosynthesis.</text>
</comment>
<dbReference type="UniPathway" id="UPA00219"/>
<feature type="domain" description="Mur ligase N-terminal catalytic" evidence="12">
    <location>
        <begin position="29"/>
        <end position="98"/>
    </location>
</feature>
<gene>
    <name evidence="10 15" type="primary">murF</name>
    <name evidence="15" type="ORF">IFJ97_02605</name>
</gene>
<evidence type="ECO:0000256" key="11">
    <source>
        <dbReference type="RuleBase" id="RU004136"/>
    </source>
</evidence>
<comment type="caution">
    <text evidence="15">The sequence shown here is derived from an EMBL/GenBank/DDBJ whole genome shotgun (WGS) entry which is preliminary data.</text>
</comment>
<dbReference type="GO" id="GO:0071555">
    <property type="term" value="P:cell wall organization"/>
    <property type="evidence" value="ECO:0007669"/>
    <property type="project" value="UniProtKB-KW"/>
</dbReference>
<dbReference type="GO" id="GO:0009252">
    <property type="term" value="P:peptidoglycan biosynthetic process"/>
    <property type="evidence" value="ECO:0007669"/>
    <property type="project" value="UniProtKB-UniRule"/>
</dbReference>
<dbReference type="PANTHER" id="PTHR43024">
    <property type="entry name" value="UDP-N-ACETYLMURAMOYL-TRIPEPTIDE--D-ALANYL-D-ALANINE LIGASE"/>
    <property type="match status" value="1"/>
</dbReference>
<protein>
    <recommendedName>
        <fullName evidence="10 11">UDP-N-acetylmuramoyl-tripeptide--D-alanyl-D-alanine ligase</fullName>
        <ecNumber evidence="10 11">6.3.2.10</ecNumber>
    </recommendedName>
    <alternativeName>
        <fullName evidence="10">D-alanyl-D-alanine-adding enzyme</fullName>
    </alternativeName>
</protein>
<dbReference type="AlphaFoldDB" id="A0A8J6Y624"/>
<dbReference type="InterPro" id="IPR005863">
    <property type="entry name" value="UDP-N-AcMur_synth"/>
</dbReference>
<keyword evidence="2 10" id="KW-0436">Ligase</keyword>
<feature type="domain" description="Mur ligase C-terminal" evidence="13">
    <location>
        <begin position="318"/>
        <end position="442"/>
    </location>
</feature>
<evidence type="ECO:0000259" key="14">
    <source>
        <dbReference type="Pfam" id="PF08245"/>
    </source>
</evidence>
<evidence type="ECO:0000256" key="10">
    <source>
        <dbReference type="HAMAP-Rule" id="MF_02019"/>
    </source>
</evidence>
<evidence type="ECO:0000256" key="8">
    <source>
        <dbReference type="ARBA" id="ARBA00023306"/>
    </source>
</evidence>
<keyword evidence="6 10" id="KW-0133">Cell shape</keyword>
<dbReference type="InterPro" id="IPR035911">
    <property type="entry name" value="MurE/MurF_N"/>
</dbReference>
<dbReference type="Pfam" id="PF02875">
    <property type="entry name" value="Mur_ligase_C"/>
    <property type="match status" value="1"/>
</dbReference>
<organism evidence="15 16">
    <name type="scientific">Candidatus Sulfomarinibacter kjeldsenii</name>
    <dbReference type="NCBI Taxonomy" id="2885994"/>
    <lineage>
        <taxon>Bacteria</taxon>
        <taxon>Pseudomonadati</taxon>
        <taxon>Acidobacteriota</taxon>
        <taxon>Thermoanaerobaculia</taxon>
        <taxon>Thermoanaerobaculales</taxon>
        <taxon>Candidatus Sulfomarinibacteraceae</taxon>
        <taxon>Candidatus Sulfomarinibacter</taxon>
    </lineage>
</organism>
<reference evidence="15 16" key="1">
    <citation type="submission" date="2020-08" db="EMBL/GenBank/DDBJ databases">
        <title>Acidobacteriota in marine sediments use diverse sulfur dissimilation pathways.</title>
        <authorList>
            <person name="Wasmund K."/>
        </authorList>
    </citation>
    <scope>NUCLEOTIDE SEQUENCE [LARGE SCALE GENOMIC DNA]</scope>
    <source>
        <strain evidence="15">MAG AM3-A</strain>
    </source>
</reference>
<dbReference type="Pfam" id="PF01225">
    <property type="entry name" value="Mur_ligase"/>
    <property type="match status" value="1"/>
</dbReference>
<dbReference type="InterPro" id="IPR036615">
    <property type="entry name" value="Mur_ligase_C_dom_sf"/>
</dbReference>